<protein>
    <recommendedName>
        <fullName evidence="1">DUF2087 domain-containing protein</fullName>
    </recommendedName>
</protein>
<sequence>MMDNVQNILPVIAALAKGESREMYAKVIVQDVPKTPNYRDRKLLARLEAVRLIEKSEDGLWQATEVFSDYLSLLKSAKNQVTDDVERFLVKGRVHTWPSRAQDKNALLHWILQKSIPASEQFSEREVNERIRRYTDDPALVRRYGVDHGILERDPATQIYRRIR</sequence>
<dbReference type="EMBL" id="PDEV01000003">
    <property type="protein sequence ID" value="PEN15976.1"/>
    <property type="molecule type" value="Genomic_DNA"/>
</dbReference>
<dbReference type="AlphaFoldDB" id="A0A2A8D4T5"/>
<comment type="caution">
    <text evidence="2">The sequence shown here is derived from an EMBL/GenBank/DDBJ whole genome shotgun (WGS) entry which is preliminary data.</text>
</comment>
<reference evidence="2" key="1">
    <citation type="submission" date="2017-10" db="EMBL/GenBank/DDBJ databases">
        <title>Kefir isolates.</title>
        <authorList>
            <person name="Kim Y."/>
            <person name="Blasche S."/>
        </authorList>
    </citation>
    <scope>NUCLEOTIDE SEQUENCE [LARGE SCALE GENOMIC DNA]</scope>
    <source>
        <strain evidence="2">OG2-2</strain>
    </source>
</reference>
<evidence type="ECO:0000313" key="3">
    <source>
        <dbReference type="Proteomes" id="UP000219947"/>
    </source>
</evidence>
<organism evidence="2 3">
    <name type="scientific">Rothia dentocariosa</name>
    <dbReference type="NCBI Taxonomy" id="2047"/>
    <lineage>
        <taxon>Bacteria</taxon>
        <taxon>Bacillati</taxon>
        <taxon>Actinomycetota</taxon>
        <taxon>Actinomycetes</taxon>
        <taxon>Micrococcales</taxon>
        <taxon>Micrococcaceae</taxon>
        <taxon>Rothia</taxon>
    </lineage>
</organism>
<keyword evidence="3" id="KW-1185">Reference proteome</keyword>
<dbReference type="InterPro" id="IPR018656">
    <property type="entry name" value="DUF2087"/>
</dbReference>
<dbReference type="Pfam" id="PF09860">
    <property type="entry name" value="DUF2087"/>
    <property type="match status" value="1"/>
</dbReference>
<feature type="domain" description="DUF2087" evidence="1">
    <location>
        <begin position="93"/>
        <end position="162"/>
    </location>
</feature>
<evidence type="ECO:0000313" key="2">
    <source>
        <dbReference type="EMBL" id="PEN15976.1"/>
    </source>
</evidence>
<evidence type="ECO:0000259" key="1">
    <source>
        <dbReference type="Pfam" id="PF09860"/>
    </source>
</evidence>
<name>A0A2A8D4T5_9MICC</name>
<accession>A0A2A8D4T5</accession>
<dbReference type="RefSeq" id="WP_098042835.1">
    <property type="nucleotide sequence ID" value="NZ_JAOVAQ010000002.1"/>
</dbReference>
<gene>
    <name evidence="2" type="ORF">CRM92_07730</name>
</gene>
<proteinExistence type="predicted"/>
<dbReference type="Proteomes" id="UP000219947">
    <property type="component" value="Unassembled WGS sequence"/>
</dbReference>